<name>A0A6P7H426_DIAVI</name>
<dbReference type="Pfam" id="PF05485">
    <property type="entry name" value="THAP"/>
    <property type="match status" value="1"/>
</dbReference>
<dbReference type="Gene3D" id="6.20.210.20">
    <property type="entry name" value="THAP domain"/>
    <property type="match status" value="1"/>
</dbReference>
<keyword evidence="3" id="KW-0862">Zinc</keyword>
<organism evidence="7">
    <name type="scientific">Diabrotica virgifera virgifera</name>
    <name type="common">western corn rootworm</name>
    <dbReference type="NCBI Taxonomy" id="50390"/>
    <lineage>
        <taxon>Eukaryota</taxon>
        <taxon>Metazoa</taxon>
        <taxon>Ecdysozoa</taxon>
        <taxon>Arthropoda</taxon>
        <taxon>Hexapoda</taxon>
        <taxon>Insecta</taxon>
        <taxon>Pterygota</taxon>
        <taxon>Neoptera</taxon>
        <taxon>Endopterygota</taxon>
        <taxon>Coleoptera</taxon>
        <taxon>Polyphaga</taxon>
        <taxon>Cucujiformia</taxon>
        <taxon>Chrysomeloidea</taxon>
        <taxon>Chrysomelidae</taxon>
        <taxon>Galerucinae</taxon>
        <taxon>Diabroticina</taxon>
        <taxon>Diabroticites</taxon>
        <taxon>Diabrotica</taxon>
    </lineage>
</organism>
<dbReference type="SMART" id="SM00692">
    <property type="entry name" value="DM3"/>
    <property type="match status" value="1"/>
</dbReference>
<keyword evidence="1" id="KW-0479">Metal-binding</keyword>
<evidence type="ECO:0000313" key="7">
    <source>
        <dbReference type="RefSeq" id="XP_028150760.1"/>
    </source>
</evidence>
<evidence type="ECO:0000256" key="3">
    <source>
        <dbReference type="ARBA" id="ARBA00022833"/>
    </source>
</evidence>
<evidence type="ECO:0000256" key="5">
    <source>
        <dbReference type="PROSITE-ProRule" id="PRU00309"/>
    </source>
</evidence>
<dbReference type="GO" id="GO:0008270">
    <property type="term" value="F:zinc ion binding"/>
    <property type="evidence" value="ECO:0007669"/>
    <property type="project" value="UniProtKB-KW"/>
</dbReference>
<keyword evidence="2 5" id="KW-0863">Zinc-finger</keyword>
<gene>
    <name evidence="7" type="primary">LOC114344104</name>
</gene>
<dbReference type="PANTHER" id="PTHR47696">
    <property type="entry name" value="THAP DOMAIN-CONTAINING PROTEIN 2"/>
    <property type="match status" value="1"/>
</dbReference>
<dbReference type="InterPro" id="IPR038441">
    <property type="entry name" value="THAP_Znf_sf"/>
</dbReference>
<feature type="domain" description="THAP-type" evidence="6">
    <location>
        <begin position="1"/>
        <end position="84"/>
    </location>
</feature>
<evidence type="ECO:0000256" key="1">
    <source>
        <dbReference type="ARBA" id="ARBA00022723"/>
    </source>
</evidence>
<keyword evidence="4 5" id="KW-0238">DNA-binding</keyword>
<dbReference type="InParanoid" id="A0A6P7H426"/>
<evidence type="ECO:0000256" key="4">
    <source>
        <dbReference type="ARBA" id="ARBA00023125"/>
    </source>
</evidence>
<dbReference type="AlphaFoldDB" id="A0A6P7H426"/>
<dbReference type="InterPro" id="IPR006612">
    <property type="entry name" value="THAP_Znf"/>
</dbReference>
<dbReference type="PANTHER" id="PTHR47696:SF2">
    <property type="entry name" value="PROVISIONAL ORTHOLOG OF THAP DOMAIN CONTAINING 1"/>
    <property type="match status" value="1"/>
</dbReference>
<evidence type="ECO:0000256" key="2">
    <source>
        <dbReference type="ARBA" id="ARBA00022771"/>
    </source>
</evidence>
<protein>
    <submittedName>
        <fullName evidence="7">THAP domain-containing protein 2-like</fullName>
    </submittedName>
</protein>
<accession>A0A6P7H426</accession>
<sequence>MVSCAKRSCNHRAGVDKKKTSGITFHRFPKDPEHRKKWRKIVNRGAWVPTTYSVLCSKHFSEKYIDRTSRSLVRLRDNAVPTIDLMQNMDQEQVVENSTLNPQPGTSADGNLQLESELRPERNSTASFYGPNEVVTPRKRKLHTKLAHTLHVSKERKRKLITARRKLYRREKRIANLKDVITDLKKKRFVADEHLDIISKIGGPKELFLRQYKKANRIAQPQKLSLYQLLKLIEVDDTDKDGADMYIQPPGLN</sequence>
<dbReference type="SMART" id="SM00980">
    <property type="entry name" value="THAP"/>
    <property type="match status" value="1"/>
</dbReference>
<reference evidence="7" key="1">
    <citation type="submission" date="2025-08" db="UniProtKB">
        <authorList>
            <consortium name="RefSeq"/>
        </authorList>
    </citation>
    <scope>IDENTIFICATION</scope>
    <source>
        <tissue evidence="7">Whole insect</tissue>
    </source>
</reference>
<dbReference type="InterPro" id="IPR026521">
    <property type="entry name" value="THAP2"/>
</dbReference>
<dbReference type="GO" id="GO:0003677">
    <property type="term" value="F:DNA binding"/>
    <property type="evidence" value="ECO:0007669"/>
    <property type="project" value="UniProtKB-UniRule"/>
</dbReference>
<dbReference type="RefSeq" id="XP_028150760.1">
    <property type="nucleotide sequence ID" value="XM_028294959.1"/>
</dbReference>
<dbReference type="PROSITE" id="PS50950">
    <property type="entry name" value="ZF_THAP"/>
    <property type="match status" value="1"/>
</dbReference>
<evidence type="ECO:0000259" key="6">
    <source>
        <dbReference type="PROSITE" id="PS50950"/>
    </source>
</evidence>
<proteinExistence type="predicted"/>
<dbReference type="SUPFAM" id="SSF57716">
    <property type="entry name" value="Glucocorticoid receptor-like (DNA-binding domain)"/>
    <property type="match status" value="1"/>
</dbReference>